<dbReference type="eggNOG" id="COG3910">
    <property type="taxonomic scope" value="Bacteria"/>
</dbReference>
<dbReference type="PANTHER" id="PTHR42771:SF2">
    <property type="entry name" value="IRON(3+)-HYDROXAMATE IMPORT ATP-BINDING PROTEIN FHUC"/>
    <property type="match status" value="1"/>
</dbReference>
<organism evidence="11 12">
    <name type="scientific">Enterococcus italicus (strain DSM 15952 / CCUG 50447 / LMG 22039 / TP 1.5)</name>
    <dbReference type="NCBI Taxonomy" id="888064"/>
    <lineage>
        <taxon>Bacteria</taxon>
        <taxon>Bacillati</taxon>
        <taxon>Bacillota</taxon>
        <taxon>Bacilli</taxon>
        <taxon>Lactobacillales</taxon>
        <taxon>Enterococcaceae</taxon>
        <taxon>Enterococcus</taxon>
    </lineage>
</organism>
<evidence type="ECO:0000259" key="10">
    <source>
        <dbReference type="PROSITE" id="PS50893"/>
    </source>
</evidence>
<evidence type="ECO:0000256" key="9">
    <source>
        <dbReference type="ARBA" id="ARBA00023136"/>
    </source>
</evidence>
<dbReference type="SUPFAM" id="SSF52540">
    <property type="entry name" value="P-loop containing nucleoside triphosphate hydrolases"/>
    <property type="match status" value="1"/>
</dbReference>
<dbReference type="SMART" id="SM00382">
    <property type="entry name" value="AAA"/>
    <property type="match status" value="1"/>
</dbReference>
<dbReference type="PANTHER" id="PTHR42771">
    <property type="entry name" value="IRON(3+)-HYDROXAMATE IMPORT ATP-BINDING PROTEIN FHUC"/>
    <property type="match status" value="1"/>
</dbReference>
<keyword evidence="8" id="KW-0406">Ion transport</keyword>
<dbReference type="Gene3D" id="3.40.50.300">
    <property type="entry name" value="P-loop containing nucleotide triphosphate hydrolases"/>
    <property type="match status" value="1"/>
</dbReference>
<dbReference type="PATRIC" id="fig|888064.11.peg.1761"/>
<keyword evidence="12" id="KW-1185">Reference proteome</keyword>
<dbReference type="GO" id="GO:0006826">
    <property type="term" value="P:iron ion transport"/>
    <property type="evidence" value="ECO:0007669"/>
    <property type="project" value="UniProtKB-KW"/>
</dbReference>
<dbReference type="RefSeq" id="WP_007207403.1">
    <property type="nucleotide sequence ID" value="NZ_GL622241.1"/>
</dbReference>
<evidence type="ECO:0000256" key="8">
    <source>
        <dbReference type="ARBA" id="ARBA00023065"/>
    </source>
</evidence>
<dbReference type="HOGENOM" id="CLU_079631_1_0_9"/>
<dbReference type="Pfam" id="PF13304">
    <property type="entry name" value="AAA_21"/>
    <property type="match status" value="1"/>
</dbReference>
<dbReference type="PROSITE" id="PS50893">
    <property type="entry name" value="ABC_TRANSPORTER_2"/>
    <property type="match status" value="1"/>
</dbReference>
<gene>
    <name evidence="11" type="ORF">HMPREF9088_0382</name>
</gene>
<dbReference type="GO" id="GO:0016887">
    <property type="term" value="F:ATP hydrolysis activity"/>
    <property type="evidence" value="ECO:0007669"/>
    <property type="project" value="InterPro"/>
</dbReference>
<dbReference type="InterPro" id="IPR051535">
    <property type="entry name" value="Siderophore_ABC-ATPase"/>
</dbReference>
<dbReference type="EMBL" id="AEPV01000012">
    <property type="protein sequence ID" value="EFU74816.1"/>
    <property type="molecule type" value="Genomic_DNA"/>
</dbReference>
<dbReference type="Proteomes" id="UP000010296">
    <property type="component" value="Unassembled WGS sequence"/>
</dbReference>
<accession>E6LDE2</accession>
<proteinExistence type="predicted"/>
<evidence type="ECO:0000256" key="3">
    <source>
        <dbReference type="ARBA" id="ARBA00022475"/>
    </source>
</evidence>
<dbReference type="GeneID" id="302706676"/>
<dbReference type="InterPro" id="IPR003959">
    <property type="entry name" value="ATPase_AAA_core"/>
</dbReference>
<evidence type="ECO:0000256" key="4">
    <source>
        <dbReference type="ARBA" id="ARBA00022496"/>
    </source>
</evidence>
<keyword evidence="9" id="KW-0472">Membrane</keyword>
<comment type="caution">
    <text evidence="11">The sequence shown here is derived from an EMBL/GenBank/DDBJ whole genome shotgun (WGS) entry which is preliminary data.</text>
</comment>
<dbReference type="InterPro" id="IPR003439">
    <property type="entry name" value="ABC_transporter-like_ATP-bd"/>
</dbReference>
<sequence length="268" mass="31431">MRYLRAFQFPLEQKYGRTIYPYNSLNSKAGEMLVFDSITLIYGENGSGKSTFLNCLATLLDMPGAEGVRRFGTTDYFQEYLAQCVLLKDETDDGKQVFPMQKQYIKSEDILYEIKKIQQEAILRENYYYTRRKLGMTKEQYASQSQFKIEKQIVNQVFRQEKYSNGETALQIFEDYLQPDGFYLLDEPEASLSPEKQLQLAAQINELARFFSVQFVIVTHSPLLLGALQGTIYNFSQPQLVINHWHELPIVKLYQNFFEEKFRPSKER</sequence>
<dbReference type="GO" id="GO:0005524">
    <property type="term" value="F:ATP binding"/>
    <property type="evidence" value="ECO:0007669"/>
    <property type="project" value="UniProtKB-KW"/>
</dbReference>
<dbReference type="STRING" id="888064.HMPREF9088_0382"/>
<dbReference type="OrthoDB" id="9784297at2"/>
<feature type="domain" description="ABC transporter" evidence="10">
    <location>
        <begin position="1"/>
        <end position="262"/>
    </location>
</feature>
<dbReference type="InterPro" id="IPR003593">
    <property type="entry name" value="AAA+_ATPase"/>
</dbReference>
<dbReference type="AlphaFoldDB" id="E6LDE2"/>
<evidence type="ECO:0000256" key="1">
    <source>
        <dbReference type="ARBA" id="ARBA00004202"/>
    </source>
</evidence>
<keyword evidence="3" id="KW-1003">Cell membrane</keyword>
<evidence type="ECO:0000256" key="7">
    <source>
        <dbReference type="ARBA" id="ARBA00023004"/>
    </source>
</evidence>
<protein>
    <recommendedName>
        <fullName evidence="10">ABC transporter domain-containing protein</fullName>
    </recommendedName>
</protein>
<keyword evidence="7" id="KW-0408">Iron</keyword>
<evidence type="ECO:0000256" key="6">
    <source>
        <dbReference type="ARBA" id="ARBA00022840"/>
    </source>
</evidence>
<keyword evidence="2" id="KW-0813">Transport</keyword>
<comment type="subcellular location">
    <subcellularLocation>
        <location evidence="1">Cell membrane</location>
        <topology evidence="1">Peripheral membrane protein</topology>
    </subcellularLocation>
</comment>
<keyword evidence="6" id="KW-0067">ATP-binding</keyword>
<evidence type="ECO:0000313" key="12">
    <source>
        <dbReference type="Proteomes" id="UP000010296"/>
    </source>
</evidence>
<evidence type="ECO:0000256" key="2">
    <source>
        <dbReference type="ARBA" id="ARBA00022448"/>
    </source>
</evidence>
<dbReference type="InterPro" id="IPR027417">
    <property type="entry name" value="P-loop_NTPase"/>
</dbReference>
<evidence type="ECO:0000256" key="5">
    <source>
        <dbReference type="ARBA" id="ARBA00022741"/>
    </source>
</evidence>
<dbReference type="GO" id="GO:0005886">
    <property type="term" value="C:plasma membrane"/>
    <property type="evidence" value="ECO:0007669"/>
    <property type="project" value="UniProtKB-SubCell"/>
</dbReference>
<reference evidence="11 12" key="1">
    <citation type="submission" date="2010-12" db="EMBL/GenBank/DDBJ databases">
        <authorList>
            <person name="Muzny D."/>
            <person name="Qin X."/>
            <person name="Deng J."/>
            <person name="Jiang H."/>
            <person name="Liu Y."/>
            <person name="Qu J."/>
            <person name="Song X.-Z."/>
            <person name="Zhang L."/>
            <person name="Thornton R."/>
            <person name="Coyle M."/>
            <person name="Francisco L."/>
            <person name="Jackson L."/>
            <person name="Javaid M."/>
            <person name="Korchina V."/>
            <person name="Kovar C."/>
            <person name="Mata R."/>
            <person name="Mathew T."/>
            <person name="Ngo R."/>
            <person name="Nguyen L."/>
            <person name="Nguyen N."/>
            <person name="Okwuonu G."/>
            <person name="Ongeri F."/>
            <person name="Pham C."/>
            <person name="Simmons D."/>
            <person name="Wilczek-Boney K."/>
            <person name="Hale W."/>
            <person name="Jakkamsetti A."/>
            <person name="Pham P."/>
            <person name="Ruth R."/>
            <person name="San Lucas F."/>
            <person name="Warren J."/>
            <person name="Zhang J."/>
            <person name="Zhao Z."/>
            <person name="Zhou C."/>
            <person name="Zhu D."/>
            <person name="Lee S."/>
            <person name="Bess C."/>
            <person name="Blankenburg K."/>
            <person name="Forbes L."/>
            <person name="Fu Q."/>
            <person name="Gubbala S."/>
            <person name="Hirani K."/>
            <person name="Jayaseelan J.C."/>
            <person name="Lara F."/>
            <person name="Munidasa M."/>
            <person name="Palculict T."/>
            <person name="Patil S."/>
            <person name="Pu L.-L."/>
            <person name="Saada N."/>
            <person name="Tang L."/>
            <person name="Weissenberger G."/>
            <person name="Zhu Y."/>
            <person name="Hemphill L."/>
            <person name="Shang Y."/>
            <person name="Youmans B."/>
            <person name="Ayvaz T."/>
            <person name="Ross M."/>
            <person name="Santibanez J."/>
            <person name="Aqrawi P."/>
            <person name="Gross S."/>
            <person name="Joshi V."/>
            <person name="Fowler G."/>
            <person name="Nazareth L."/>
            <person name="Reid J."/>
            <person name="Worley K."/>
            <person name="Petrosino J."/>
            <person name="Highlander S."/>
            <person name="Gibbs R."/>
        </authorList>
    </citation>
    <scope>NUCLEOTIDE SEQUENCE [LARGE SCALE GENOMIC DNA]</scope>
    <source>
        <strain evidence="12">DSM 15952 / CCUG 50447 / LMG 22039 / TP 1.5</strain>
    </source>
</reference>
<dbReference type="CDD" id="cd00267">
    <property type="entry name" value="ABC_ATPase"/>
    <property type="match status" value="1"/>
</dbReference>
<keyword evidence="5" id="KW-0547">Nucleotide-binding</keyword>
<name>E6LDE2_ENTI1</name>
<keyword evidence="4" id="KW-0410">Iron transport</keyword>
<evidence type="ECO:0000313" key="11">
    <source>
        <dbReference type="EMBL" id="EFU74816.1"/>
    </source>
</evidence>